<feature type="compositionally biased region" description="Basic residues" evidence="1">
    <location>
        <begin position="218"/>
        <end position="238"/>
    </location>
</feature>
<feature type="chain" id="PRO_5045864285" evidence="3">
    <location>
        <begin position="31"/>
        <end position="304"/>
    </location>
</feature>
<evidence type="ECO:0000256" key="1">
    <source>
        <dbReference type="SAM" id="MobiDB-lite"/>
    </source>
</evidence>
<evidence type="ECO:0000256" key="2">
    <source>
        <dbReference type="SAM" id="Phobius"/>
    </source>
</evidence>
<dbReference type="EMBL" id="BAABAH010000002">
    <property type="protein sequence ID" value="GAA3807323.1"/>
    <property type="molecule type" value="Genomic_DNA"/>
</dbReference>
<sequence length="304" mass="29887">MLRRILGPVAATVLVAAVGVLGAPAGTADAVPQAAARAGACSGSDGVTAIVDFNELGGGVTAACDLGGGGKAASQLFPDVGYPLTYAQEGSGFVCRVSGEPAEDPCVRTPPATAYWSLWWSDGKSEKWVYSSDGVGSLTVPDGGYVALAWHQGSGSASPPDVVPSAHDTSTPSPTGGGGAGGSGGRHHGSSPTSPASPSTTGSSAVSPSSSPTASSHSRMKKHHRHHDGPARTKHHRHPGTEPTPSASADGSATPAAGDITAGPPADVSGEDDGSSFPVWLGVGIAVVVLGAAVAVPVLRRRAG</sequence>
<protein>
    <submittedName>
        <fullName evidence="4">Uncharacterized protein</fullName>
    </submittedName>
</protein>
<gene>
    <name evidence="4" type="ORF">GCM10022242_07840</name>
</gene>
<evidence type="ECO:0000313" key="4">
    <source>
        <dbReference type="EMBL" id="GAA3807323.1"/>
    </source>
</evidence>
<keyword evidence="2" id="KW-0472">Membrane</keyword>
<feature type="signal peptide" evidence="3">
    <location>
        <begin position="1"/>
        <end position="30"/>
    </location>
</feature>
<keyword evidence="2" id="KW-1133">Transmembrane helix</keyword>
<keyword evidence="5" id="KW-1185">Reference proteome</keyword>
<comment type="caution">
    <text evidence="4">The sequence shown here is derived from an EMBL/GenBank/DDBJ whole genome shotgun (WGS) entry which is preliminary data.</text>
</comment>
<proteinExistence type="predicted"/>
<name>A0ABP7I5W6_9ACTN</name>
<feature type="compositionally biased region" description="Gly residues" evidence="1">
    <location>
        <begin position="175"/>
        <end position="184"/>
    </location>
</feature>
<accession>A0ABP7I5W6</accession>
<keyword evidence="3" id="KW-0732">Signal</keyword>
<evidence type="ECO:0000313" key="5">
    <source>
        <dbReference type="Proteomes" id="UP001501821"/>
    </source>
</evidence>
<dbReference type="RefSeq" id="WP_344772498.1">
    <property type="nucleotide sequence ID" value="NZ_BAABAH010000002.1"/>
</dbReference>
<feature type="region of interest" description="Disordered" evidence="1">
    <location>
        <begin position="151"/>
        <end position="277"/>
    </location>
</feature>
<evidence type="ECO:0000256" key="3">
    <source>
        <dbReference type="SAM" id="SignalP"/>
    </source>
</evidence>
<feature type="compositionally biased region" description="Low complexity" evidence="1">
    <location>
        <begin position="190"/>
        <end position="217"/>
    </location>
</feature>
<reference evidence="5" key="1">
    <citation type="journal article" date="2019" name="Int. J. Syst. Evol. Microbiol.">
        <title>The Global Catalogue of Microorganisms (GCM) 10K type strain sequencing project: providing services to taxonomists for standard genome sequencing and annotation.</title>
        <authorList>
            <consortium name="The Broad Institute Genomics Platform"/>
            <consortium name="The Broad Institute Genome Sequencing Center for Infectious Disease"/>
            <person name="Wu L."/>
            <person name="Ma J."/>
        </authorList>
    </citation>
    <scope>NUCLEOTIDE SEQUENCE [LARGE SCALE GENOMIC DNA]</scope>
    <source>
        <strain evidence="5">JCM 16953</strain>
    </source>
</reference>
<dbReference type="Proteomes" id="UP001501821">
    <property type="component" value="Unassembled WGS sequence"/>
</dbReference>
<feature type="transmembrane region" description="Helical" evidence="2">
    <location>
        <begin position="277"/>
        <end position="299"/>
    </location>
</feature>
<organism evidence="4 5">
    <name type="scientific">Nocardioides panacisoli</name>
    <dbReference type="NCBI Taxonomy" id="627624"/>
    <lineage>
        <taxon>Bacteria</taxon>
        <taxon>Bacillati</taxon>
        <taxon>Actinomycetota</taxon>
        <taxon>Actinomycetes</taxon>
        <taxon>Propionibacteriales</taxon>
        <taxon>Nocardioidaceae</taxon>
        <taxon>Nocardioides</taxon>
    </lineage>
</organism>
<keyword evidence="2" id="KW-0812">Transmembrane</keyword>